<evidence type="ECO:0000256" key="12">
    <source>
        <dbReference type="SAM" id="SignalP"/>
    </source>
</evidence>
<accession>A0ABT0GNW2</accession>
<evidence type="ECO:0000256" key="2">
    <source>
        <dbReference type="ARBA" id="ARBA00011955"/>
    </source>
</evidence>
<evidence type="ECO:0000256" key="8">
    <source>
        <dbReference type="ARBA" id="ARBA00022842"/>
    </source>
</evidence>
<dbReference type="Proteomes" id="UP001431221">
    <property type="component" value="Unassembled WGS sequence"/>
</dbReference>
<proteinExistence type="inferred from homology"/>
<keyword evidence="8 11" id="KW-0460">Magnesium</keyword>
<comment type="catalytic activity">
    <reaction evidence="10 11">
        <text>L-threonyl-[protein] + FAD = FMN-L-threonyl-[protein] + AMP + H(+)</text>
        <dbReference type="Rhea" id="RHEA:36847"/>
        <dbReference type="Rhea" id="RHEA-COMP:11060"/>
        <dbReference type="Rhea" id="RHEA-COMP:11061"/>
        <dbReference type="ChEBI" id="CHEBI:15378"/>
        <dbReference type="ChEBI" id="CHEBI:30013"/>
        <dbReference type="ChEBI" id="CHEBI:57692"/>
        <dbReference type="ChEBI" id="CHEBI:74257"/>
        <dbReference type="ChEBI" id="CHEBI:456215"/>
        <dbReference type="EC" id="2.7.1.180"/>
    </reaction>
</comment>
<evidence type="ECO:0000256" key="4">
    <source>
        <dbReference type="ARBA" id="ARBA00022630"/>
    </source>
</evidence>
<dbReference type="PIRSF" id="PIRSF006268">
    <property type="entry name" value="ApbE"/>
    <property type="match status" value="1"/>
</dbReference>
<evidence type="ECO:0000256" key="11">
    <source>
        <dbReference type="PIRNR" id="PIRNR006268"/>
    </source>
</evidence>
<comment type="cofactor">
    <cofactor evidence="1">
        <name>Mg(2+)</name>
        <dbReference type="ChEBI" id="CHEBI:18420"/>
    </cofactor>
</comment>
<comment type="caution">
    <text evidence="13">The sequence shown here is derived from an EMBL/GenBank/DDBJ whole genome shotgun (WGS) entry which is preliminary data.</text>
</comment>
<dbReference type="PANTHER" id="PTHR30040">
    <property type="entry name" value="THIAMINE BIOSYNTHESIS LIPOPROTEIN APBE"/>
    <property type="match status" value="1"/>
</dbReference>
<keyword evidence="14" id="KW-1185">Reference proteome</keyword>
<feature type="chain" id="PRO_5046034273" description="FAD:protein FMN transferase" evidence="12">
    <location>
        <begin position="34"/>
        <end position="336"/>
    </location>
</feature>
<evidence type="ECO:0000256" key="5">
    <source>
        <dbReference type="ARBA" id="ARBA00022679"/>
    </source>
</evidence>
<evidence type="ECO:0000256" key="1">
    <source>
        <dbReference type="ARBA" id="ARBA00001946"/>
    </source>
</evidence>
<evidence type="ECO:0000256" key="10">
    <source>
        <dbReference type="ARBA" id="ARBA00048540"/>
    </source>
</evidence>
<keyword evidence="7 11" id="KW-0274">FAD</keyword>
<dbReference type="PANTHER" id="PTHR30040:SF2">
    <property type="entry name" value="FAD:PROTEIN FMN TRANSFERASE"/>
    <property type="match status" value="1"/>
</dbReference>
<reference evidence="13" key="1">
    <citation type="submission" date="2022-04" db="EMBL/GenBank/DDBJ databases">
        <title>Roseibium sp. CAU 1639 isolated from mud.</title>
        <authorList>
            <person name="Kim W."/>
        </authorList>
    </citation>
    <scope>NUCLEOTIDE SEQUENCE</scope>
    <source>
        <strain evidence="13">CAU 1639</strain>
    </source>
</reference>
<evidence type="ECO:0000313" key="13">
    <source>
        <dbReference type="EMBL" id="MCK7611108.1"/>
    </source>
</evidence>
<dbReference type="Gene3D" id="3.10.520.10">
    <property type="entry name" value="ApbE-like domains"/>
    <property type="match status" value="1"/>
</dbReference>
<keyword evidence="5 11" id="KW-0808">Transferase</keyword>
<feature type="signal peptide" evidence="12">
    <location>
        <begin position="1"/>
        <end position="33"/>
    </location>
</feature>
<comment type="similarity">
    <text evidence="11">Belongs to the ApbE family.</text>
</comment>
<evidence type="ECO:0000256" key="9">
    <source>
        <dbReference type="ARBA" id="ARBA00031306"/>
    </source>
</evidence>
<dbReference type="InterPro" id="IPR003374">
    <property type="entry name" value="ApbE-like_sf"/>
</dbReference>
<dbReference type="InterPro" id="IPR006311">
    <property type="entry name" value="TAT_signal"/>
</dbReference>
<dbReference type="SUPFAM" id="SSF143631">
    <property type="entry name" value="ApbE-like"/>
    <property type="match status" value="1"/>
</dbReference>
<dbReference type="Pfam" id="PF02424">
    <property type="entry name" value="ApbE"/>
    <property type="match status" value="1"/>
</dbReference>
<dbReference type="GO" id="GO:0016740">
    <property type="term" value="F:transferase activity"/>
    <property type="evidence" value="ECO:0007669"/>
    <property type="project" value="UniProtKB-KW"/>
</dbReference>
<gene>
    <name evidence="13" type="ORF">M0H32_02950</name>
</gene>
<protein>
    <recommendedName>
        <fullName evidence="3 11">FAD:protein FMN transferase</fullName>
        <ecNumber evidence="2 11">2.7.1.180</ecNumber>
    </recommendedName>
    <alternativeName>
        <fullName evidence="9 11">Flavin transferase</fullName>
    </alternativeName>
</protein>
<dbReference type="EC" id="2.7.1.180" evidence="2 11"/>
<name>A0ABT0GNW2_9HYPH</name>
<evidence type="ECO:0000256" key="7">
    <source>
        <dbReference type="ARBA" id="ARBA00022827"/>
    </source>
</evidence>
<evidence type="ECO:0000256" key="3">
    <source>
        <dbReference type="ARBA" id="ARBA00016337"/>
    </source>
</evidence>
<keyword evidence="12" id="KW-0732">Signal</keyword>
<evidence type="ECO:0000256" key="6">
    <source>
        <dbReference type="ARBA" id="ARBA00022723"/>
    </source>
</evidence>
<sequence length="336" mass="35939">MSPSTGTPRKFGRRRFLRICAAGAAGLALPVGAAFGDNKAQLHRWRGIALGAGAEINLLHEDAGEAQWLFGRIEAEIRRLEAIFSLYRPESELARLNTQGRLEAPSLDLVDLLGLCARVHAATEGAFDPTVQPLWVHYARQATGDTGTDFEAARRSTGLRHVSVEPGRIRYLRPGMAMTFNGIAQGYVTDRINSFLAANGCRDLLVDLGEIAARGLPDLDFDEEKGWPVTLRPVSEMPSAEAKIRLTDAAVASSARLGTTFDQAGRRSHILDPRTGRPVDGGLSGVSVLAPTAALADGLSTAALVCGEERLASALAGFPETRAFVVREDGAVRFLG</sequence>
<keyword evidence="4 11" id="KW-0285">Flavoprotein</keyword>
<evidence type="ECO:0000313" key="14">
    <source>
        <dbReference type="Proteomes" id="UP001431221"/>
    </source>
</evidence>
<dbReference type="RefSeq" id="WP_248150472.1">
    <property type="nucleotide sequence ID" value="NZ_JALNMJ010000001.1"/>
</dbReference>
<keyword evidence="6 11" id="KW-0479">Metal-binding</keyword>
<dbReference type="InterPro" id="IPR024932">
    <property type="entry name" value="ApbE"/>
</dbReference>
<dbReference type="PROSITE" id="PS51318">
    <property type="entry name" value="TAT"/>
    <property type="match status" value="1"/>
</dbReference>
<dbReference type="EMBL" id="JALNMJ010000001">
    <property type="protein sequence ID" value="MCK7611108.1"/>
    <property type="molecule type" value="Genomic_DNA"/>
</dbReference>
<organism evidence="13 14">
    <name type="scientific">Roseibium sediminicola</name>
    <dbReference type="NCBI Taxonomy" id="2933272"/>
    <lineage>
        <taxon>Bacteria</taxon>
        <taxon>Pseudomonadati</taxon>
        <taxon>Pseudomonadota</taxon>
        <taxon>Alphaproteobacteria</taxon>
        <taxon>Hyphomicrobiales</taxon>
        <taxon>Stappiaceae</taxon>
        <taxon>Roseibium</taxon>
    </lineage>
</organism>